<dbReference type="EMBL" id="VLKT01000064">
    <property type="protein sequence ID" value="TWI22787.1"/>
    <property type="molecule type" value="Genomic_DNA"/>
</dbReference>
<name>A0A562MS67_9HYPH</name>
<evidence type="ECO:0000259" key="1">
    <source>
        <dbReference type="Pfam" id="PF01863"/>
    </source>
</evidence>
<accession>A0A562MS67</accession>
<dbReference type="PANTHER" id="PTHR30399:SF1">
    <property type="entry name" value="UTP PYROPHOSPHATASE"/>
    <property type="match status" value="1"/>
</dbReference>
<sequence length="238" mass="28166">MTPETHQVSYGPHLFEFRLTRRARKTMSISVTPSLTVDVVAPLDAPFEQVCEKVRKRAPWIRKQLQFFQQFQPRTPERRFVAGETHLYLGRQYKLKVVPHVQQRVKLYRGRLVVQTHNPHDDKFTRELVENWYRERAHAKFRERLVLCQQLFPDPQDFKPSGLVIRQLSQRWGSMTPGGKLILHRSLVSGAVDCIDYVITHELCHLKHANHGPAFYALLNRIMPDWERRKLKLERQLS</sequence>
<dbReference type="Proteomes" id="UP000317122">
    <property type="component" value="Unassembled WGS sequence"/>
</dbReference>
<protein>
    <recommendedName>
        <fullName evidence="1">YgjP-like metallopeptidase domain-containing protein</fullName>
    </recommendedName>
</protein>
<gene>
    <name evidence="2" type="ORF">IQ26_06591</name>
</gene>
<reference evidence="2 3" key="1">
    <citation type="journal article" date="2015" name="Stand. Genomic Sci.">
        <title>Genomic Encyclopedia of Bacterial and Archaeal Type Strains, Phase III: the genomes of soil and plant-associated and newly described type strains.</title>
        <authorList>
            <person name="Whitman W.B."/>
            <person name="Woyke T."/>
            <person name="Klenk H.P."/>
            <person name="Zhou Y."/>
            <person name="Lilburn T.G."/>
            <person name="Beck B.J."/>
            <person name="De Vos P."/>
            <person name="Vandamme P."/>
            <person name="Eisen J.A."/>
            <person name="Garrity G."/>
            <person name="Hugenholtz P."/>
            <person name="Kyrpides N.C."/>
        </authorList>
    </citation>
    <scope>NUCLEOTIDE SEQUENCE [LARGE SCALE GENOMIC DNA]</scope>
    <source>
        <strain evidence="2 3">CGMCC 1.2546</strain>
    </source>
</reference>
<dbReference type="InterPro" id="IPR002725">
    <property type="entry name" value="YgjP-like_metallopeptidase"/>
</dbReference>
<dbReference type="RefSeq" id="WP_145722538.1">
    <property type="nucleotide sequence ID" value="NZ_BSPF01000069.1"/>
</dbReference>
<keyword evidence="3" id="KW-1185">Reference proteome</keyword>
<comment type="caution">
    <text evidence="2">The sequence shown here is derived from an EMBL/GenBank/DDBJ whole genome shotgun (WGS) entry which is preliminary data.</text>
</comment>
<dbReference type="InterPro" id="IPR053136">
    <property type="entry name" value="UTP_pyrophosphatase-like"/>
</dbReference>
<dbReference type="PANTHER" id="PTHR30399">
    <property type="entry name" value="UNCHARACTERIZED PROTEIN YGJP"/>
    <property type="match status" value="1"/>
</dbReference>
<proteinExistence type="predicted"/>
<organism evidence="2 3">
    <name type="scientific">Mesorhizobium tianshanense</name>
    <dbReference type="NCBI Taxonomy" id="39844"/>
    <lineage>
        <taxon>Bacteria</taxon>
        <taxon>Pseudomonadati</taxon>
        <taxon>Pseudomonadota</taxon>
        <taxon>Alphaproteobacteria</taxon>
        <taxon>Hyphomicrobiales</taxon>
        <taxon>Phyllobacteriaceae</taxon>
        <taxon>Mesorhizobium</taxon>
    </lineage>
</organism>
<feature type="domain" description="YgjP-like metallopeptidase" evidence="1">
    <location>
        <begin position="25"/>
        <end position="235"/>
    </location>
</feature>
<dbReference type="Pfam" id="PF01863">
    <property type="entry name" value="YgjP-like"/>
    <property type="match status" value="1"/>
</dbReference>
<dbReference type="AlphaFoldDB" id="A0A562MS67"/>
<dbReference type="OrthoDB" id="9795402at2"/>
<evidence type="ECO:0000313" key="3">
    <source>
        <dbReference type="Proteomes" id="UP000317122"/>
    </source>
</evidence>
<dbReference type="CDD" id="cd07344">
    <property type="entry name" value="M48_yhfN_like"/>
    <property type="match status" value="1"/>
</dbReference>
<evidence type="ECO:0000313" key="2">
    <source>
        <dbReference type="EMBL" id="TWI22787.1"/>
    </source>
</evidence>
<dbReference type="Gene3D" id="3.30.2010.10">
    <property type="entry name" value="Metalloproteases ('zincins'), catalytic domain"/>
    <property type="match status" value="1"/>
</dbReference>